<dbReference type="AlphaFoldDB" id="A0A397YRS1"/>
<proteinExistence type="predicted"/>
<sequence length="295" mass="34139">MSDLLQEIVSRLSLKANIQASTVCKTWCEAAVSVRKLQPLPWLFCPLKEYEEGNYILFDPSRSQTYKLYIPELKGYAFSYSKDGWLLVVTNILKGAVPCLFFLFNPFTREHINLPKTRFRTAPNILIDTCRPGETVWTTHRFKNKVPGRTWKNCVFSNGKFCFVNTRGDLGVFDPPRATWNILPVKIWSAHEGDIFVVFTNCDDIPSVFKLNHKLMGWEERRELGGLTIFASMDSPLIRASVSEKERNRLYQSHEGDLGEYFSISDEKIDFSRPSKDYFSNHMSWVFPPRNNVNL</sequence>
<dbReference type="InterPro" id="IPR001810">
    <property type="entry name" value="F-box_dom"/>
</dbReference>
<dbReference type="Gene3D" id="1.20.1280.50">
    <property type="match status" value="1"/>
</dbReference>
<dbReference type="SUPFAM" id="SSF81383">
    <property type="entry name" value="F-box domain"/>
    <property type="match status" value="1"/>
</dbReference>
<feature type="domain" description="F-box" evidence="1">
    <location>
        <begin position="2"/>
        <end position="35"/>
    </location>
</feature>
<dbReference type="Proteomes" id="UP000264353">
    <property type="component" value="Chromosome A7"/>
</dbReference>
<evidence type="ECO:0000259" key="2">
    <source>
        <dbReference type="Pfam" id="PF03478"/>
    </source>
</evidence>
<dbReference type="InterPro" id="IPR036047">
    <property type="entry name" value="F-box-like_dom_sf"/>
</dbReference>
<dbReference type="Pfam" id="PF00646">
    <property type="entry name" value="F-box"/>
    <property type="match status" value="1"/>
</dbReference>
<dbReference type="InterPro" id="IPR005174">
    <property type="entry name" value="KIB1-4_b-propeller"/>
</dbReference>
<evidence type="ECO:0000313" key="4">
    <source>
        <dbReference type="Proteomes" id="UP000264353"/>
    </source>
</evidence>
<evidence type="ECO:0000313" key="3">
    <source>
        <dbReference type="EMBL" id="RID52663.1"/>
    </source>
</evidence>
<reference evidence="3 4" key="1">
    <citation type="submission" date="2018-06" db="EMBL/GenBank/DDBJ databases">
        <title>WGS assembly of Brassica rapa FPsc.</title>
        <authorList>
            <person name="Bowman J."/>
            <person name="Kohchi T."/>
            <person name="Yamato K."/>
            <person name="Jenkins J."/>
            <person name="Shu S."/>
            <person name="Ishizaki K."/>
            <person name="Yamaoka S."/>
            <person name="Nishihama R."/>
            <person name="Nakamura Y."/>
            <person name="Berger F."/>
            <person name="Adam C."/>
            <person name="Aki S."/>
            <person name="Althoff F."/>
            <person name="Araki T."/>
            <person name="Arteaga-Vazquez M."/>
            <person name="Balasubrmanian S."/>
            <person name="Bauer D."/>
            <person name="Boehm C."/>
            <person name="Briginshaw L."/>
            <person name="Caballero-Perez J."/>
            <person name="Catarino B."/>
            <person name="Chen F."/>
            <person name="Chiyoda S."/>
            <person name="Chovatia M."/>
            <person name="Davies K."/>
            <person name="Delmans M."/>
            <person name="Demura T."/>
            <person name="Dierschke T."/>
            <person name="Dolan L."/>
            <person name="Dorantes-Acosta A."/>
            <person name="Eklund D."/>
            <person name="Florent S."/>
            <person name="Flores-Sandoval E."/>
            <person name="Fujiyama A."/>
            <person name="Fukuzawa H."/>
            <person name="Galik B."/>
            <person name="Grimanelli D."/>
            <person name="Grimwood J."/>
            <person name="Grossniklaus U."/>
            <person name="Hamada T."/>
            <person name="Haseloff J."/>
            <person name="Hetherington A."/>
            <person name="Higo A."/>
            <person name="Hirakawa Y."/>
            <person name="Hundley H."/>
            <person name="Ikeda Y."/>
            <person name="Inoue K."/>
            <person name="Inoue S."/>
            <person name="Ishida S."/>
            <person name="Jia Q."/>
            <person name="Kakita M."/>
            <person name="Kanazawa T."/>
            <person name="Kawai Y."/>
            <person name="Kawashima T."/>
            <person name="Kennedy M."/>
            <person name="Kinose K."/>
            <person name="Kinoshita T."/>
            <person name="Kohara Y."/>
            <person name="Koide E."/>
            <person name="Komatsu K."/>
            <person name="Kopischke S."/>
            <person name="Kubo M."/>
            <person name="Kyozuka J."/>
            <person name="Lagercrantz U."/>
            <person name="Lin S."/>
            <person name="Lindquist E."/>
            <person name="Lipzen A."/>
            <person name="Lu C."/>
            <person name="Luna E."/>
            <person name="Martienssen R."/>
            <person name="Minamino N."/>
            <person name="Mizutani M."/>
            <person name="Mizutani M."/>
            <person name="Mochizuki N."/>
            <person name="Monte I."/>
            <person name="Mosher R."/>
            <person name="Nagasaki H."/>
            <person name="Nakagami H."/>
            <person name="Naramoto S."/>
            <person name="Nishitani K."/>
            <person name="Ohtani M."/>
            <person name="Okamoto T."/>
            <person name="Okumura M."/>
            <person name="Phillips J."/>
            <person name="Pollak B."/>
            <person name="Reinders A."/>
            <person name="Roevekamp M."/>
            <person name="Sano R."/>
            <person name="Sawa S."/>
            <person name="Schmid M."/>
            <person name="Shirakawa M."/>
            <person name="Solano R."/>
            <person name="Spunde A."/>
            <person name="Suetsugu N."/>
            <person name="Sugano S."/>
            <person name="Sugiyama A."/>
            <person name="Sun R."/>
            <person name="Suzuki Y."/>
            <person name="Takenaka M."/>
            <person name="Takezawa D."/>
            <person name="Tomogane H."/>
            <person name="Tsuzuki M."/>
            <person name="Ueda T."/>
            <person name="Umeda M."/>
            <person name="Ward J."/>
            <person name="Watanabe Y."/>
            <person name="Yazaki K."/>
            <person name="Yokoyama R."/>
            <person name="Yoshitake Y."/>
            <person name="Yotsui I."/>
            <person name="Zachgo S."/>
            <person name="Schmutz J."/>
        </authorList>
    </citation>
    <scope>NUCLEOTIDE SEQUENCE [LARGE SCALE GENOMIC DNA]</scope>
    <source>
        <strain evidence="4">cv. B-3</strain>
    </source>
</reference>
<dbReference type="PANTHER" id="PTHR33127:SF5">
    <property type="entry name" value="TRANSMEMBRANE PROTEIN"/>
    <property type="match status" value="1"/>
</dbReference>
<evidence type="ECO:0000259" key="1">
    <source>
        <dbReference type="Pfam" id="PF00646"/>
    </source>
</evidence>
<accession>A0A397YRS1</accession>
<evidence type="ECO:0008006" key="5">
    <source>
        <dbReference type="Google" id="ProtNLM"/>
    </source>
</evidence>
<protein>
    <recommendedName>
        <fullName evidence="5">F-box domain-containing protein</fullName>
    </recommendedName>
</protein>
<dbReference type="Pfam" id="PF03478">
    <property type="entry name" value="Beta-prop_KIB1-4"/>
    <property type="match status" value="1"/>
</dbReference>
<gene>
    <name evidence="3" type="ORF">BRARA_G00114</name>
</gene>
<feature type="domain" description="KIB1-4 beta-propeller" evidence="2">
    <location>
        <begin position="57"/>
        <end position="257"/>
    </location>
</feature>
<organism evidence="3 4">
    <name type="scientific">Brassica campestris</name>
    <name type="common">Field mustard</name>
    <dbReference type="NCBI Taxonomy" id="3711"/>
    <lineage>
        <taxon>Eukaryota</taxon>
        <taxon>Viridiplantae</taxon>
        <taxon>Streptophyta</taxon>
        <taxon>Embryophyta</taxon>
        <taxon>Tracheophyta</taxon>
        <taxon>Spermatophyta</taxon>
        <taxon>Magnoliopsida</taxon>
        <taxon>eudicotyledons</taxon>
        <taxon>Gunneridae</taxon>
        <taxon>Pentapetalae</taxon>
        <taxon>rosids</taxon>
        <taxon>malvids</taxon>
        <taxon>Brassicales</taxon>
        <taxon>Brassicaceae</taxon>
        <taxon>Brassiceae</taxon>
        <taxon>Brassica</taxon>
    </lineage>
</organism>
<name>A0A397YRS1_BRACM</name>
<dbReference type="PANTHER" id="PTHR33127">
    <property type="entry name" value="TRANSMEMBRANE PROTEIN"/>
    <property type="match status" value="1"/>
</dbReference>
<dbReference type="EMBL" id="CM010634">
    <property type="protein sequence ID" value="RID52663.1"/>
    <property type="molecule type" value="Genomic_DNA"/>
</dbReference>